<evidence type="ECO:0000256" key="2">
    <source>
        <dbReference type="SAM" id="Phobius"/>
    </source>
</evidence>
<protein>
    <submittedName>
        <fullName evidence="3">Uncharacterized protein</fullName>
    </submittedName>
</protein>
<comment type="caution">
    <text evidence="3">The sequence shown here is derived from an EMBL/GenBank/DDBJ whole genome shotgun (WGS) entry which is preliminary data.</text>
</comment>
<feature type="transmembrane region" description="Helical" evidence="2">
    <location>
        <begin position="54"/>
        <end position="78"/>
    </location>
</feature>
<keyword evidence="4" id="KW-1185">Reference proteome</keyword>
<gene>
    <name evidence="3" type="ORF">RQ831_03820</name>
</gene>
<keyword evidence="2" id="KW-0472">Membrane</keyword>
<dbReference type="EMBL" id="JAVVDO010000004">
    <property type="protein sequence ID" value="MDT8330168.1"/>
    <property type="molecule type" value="Genomic_DNA"/>
</dbReference>
<sequence>MSSKSKKWFSNARVWASRTLLVINLAMAVGLGYLFVGRGGLLEPPWSGPDLATIMLSVATLILGAVALLIALLGIWGYSTIQARVNDLAAEAAVKKAEEVARAVIQDWRKTEKFPSLPNASANDMMEEFRKEDGE</sequence>
<dbReference type="Proteomes" id="UP001258945">
    <property type="component" value="Unassembled WGS sequence"/>
</dbReference>
<reference evidence="3 4" key="1">
    <citation type="journal article" date="2019" name="Microb. Pathog.">
        <title>Comparison of VITEK 2, MALDI-TOF MS, 16S rRNA gene sequencing, and whole-genome sequencing for identification of Roseomonas mucosa.</title>
        <authorList>
            <person name="Rudolph W.W."/>
            <person name="Gunzer F."/>
            <person name="Trauth M."/>
            <person name="Bunk B."/>
            <person name="Bigge R."/>
            <person name="Schrottner P."/>
        </authorList>
    </citation>
    <scope>NUCLEOTIDE SEQUENCE [LARGE SCALE GENOMIC DNA]</scope>
    <source>
        <strain evidence="3 4">DSM 103800</strain>
    </source>
</reference>
<keyword evidence="2" id="KW-0812">Transmembrane</keyword>
<evidence type="ECO:0000313" key="4">
    <source>
        <dbReference type="Proteomes" id="UP001258945"/>
    </source>
</evidence>
<feature type="region of interest" description="Disordered" evidence="1">
    <location>
        <begin position="115"/>
        <end position="135"/>
    </location>
</feature>
<proteinExistence type="predicted"/>
<dbReference type="RefSeq" id="WP_314280340.1">
    <property type="nucleotide sequence ID" value="NZ_JAVVDO010000004.1"/>
</dbReference>
<keyword evidence="2" id="KW-1133">Transmembrane helix</keyword>
<organism evidence="3 4">
    <name type="scientific">Roseomonas gilardii</name>
    <dbReference type="NCBI Taxonomy" id="257708"/>
    <lineage>
        <taxon>Bacteria</taxon>
        <taxon>Pseudomonadati</taxon>
        <taxon>Pseudomonadota</taxon>
        <taxon>Alphaproteobacteria</taxon>
        <taxon>Acetobacterales</taxon>
        <taxon>Roseomonadaceae</taxon>
        <taxon>Roseomonas</taxon>
    </lineage>
</organism>
<feature type="transmembrane region" description="Helical" evidence="2">
    <location>
        <begin position="21"/>
        <end position="42"/>
    </location>
</feature>
<name>A0ABU3MC57_9PROT</name>
<evidence type="ECO:0000313" key="3">
    <source>
        <dbReference type="EMBL" id="MDT8330168.1"/>
    </source>
</evidence>
<evidence type="ECO:0000256" key="1">
    <source>
        <dbReference type="SAM" id="MobiDB-lite"/>
    </source>
</evidence>
<accession>A0ABU3MC57</accession>